<feature type="domain" description="Cupin type-2" evidence="2">
    <location>
        <begin position="84"/>
        <end position="140"/>
    </location>
</feature>
<proteinExistence type="predicted"/>
<dbReference type="RefSeq" id="WP_009239571.1">
    <property type="nucleotide sequence ID" value="NZ_CABKQE010000001.1"/>
</dbReference>
<evidence type="ECO:0000313" key="3">
    <source>
        <dbReference type="EMBL" id="CAJ0732104.1"/>
    </source>
</evidence>
<dbReference type="InterPro" id="IPR013096">
    <property type="entry name" value="Cupin_2"/>
</dbReference>
<dbReference type="Gene3D" id="2.60.120.10">
    <property type="entry name" value="Jelly Rolls"/>
    <property type="match status" value="1"/>
</dbReference>
<dbReference type="PANTHER" id="PTHR43346:SF1">
    <property type="entry name" value="QUERCETIN 2,3-DIOXYGENASE-RELATED"/>
    <property type="match status" value="1"/>
</dbReference>
<protein>
    <submittedName>
        <fullName evidence="4">Cupin domain-containing protein</fullName>
    </submittedName>
</protein>
<reference evidence="4" key="1">
    <citation type="submission" date="2018-06" db="EMBL/GenBank/DDBJ databases">
        <authorList>
            <person name="O'Rourke A."/>
        </authorList>
    </citation>
    <scope>NUCLEOTIDE SEQUENCE</scope>
    <source>
        <strain evidence="4">132550021-3</strain>
    </source>
</reference>
<dbReference type="EMBL" id="QGBI01000036">
    <property type="protein sequence ID" value="MBX3893232.1"/>
    <property type="molecule type" value="Genomic_DNA"/>
</dbReference>
<comment type="caution">
    <text evidence="4">The sequence shown here is derived from an EMBL/GenBank/DDBJ whole genome shotgun (WGS) entry which is preliminary data.</text>
</comment>
<dbReference type="Proteomes" id="UP001189303">
    <property type="component" value="Unassembled WGS sequence"/>
</dbReference>
<dbReference type="InterPro" id="IPR052538">
    <property type="entry name" value="Flavonoid_dioxygenase-like"/>
</dbReference>
<dbReference type="InterPro" id="IPR014710">
    <property type="entry name" value="RmlC-like_jellyroll"/>
</dbReference>
<evidence type="ECO:0000313" key="6">
    <source>
        <dbReference type="Proteomes" id="UP001199322"/>
    </source>
</evidence>
<dbReference type="Proteomes" id="UP001199322">
    <property type="component" value="Unassembled WGS sequence"/>
</dbReference>
<evidence type="ECO:0000256" key="1">
    <source>
        <dbReference type="SAM" id="SignalP"/>
    </source>
</evidence>
<feature type="chain" id="PRO_5044384784" evidence="1">
    <location>
        <begin position="28"/>
        <end position="161"/>
    </location>
</feature>
<dbReference type="InterPro" id="IPR011051">
    <property type="entry name" value="RmlC_Cupin_sf"/>
</dbReference>
<evidence type="ECO:0000313" key="4">
    <source>
        <dbReference type="EMBL" id="MBX3893232.1"/>
    </source>
</evidence>
<keyword evidence="5" id="KW-1185">Reference proteome</keyword>
<organism evidence="4 6">
    <name type="scientific">Ralstonia pickettii</name>
    <name type="common">Burkholderia pickettii</name>
    <dbReference type="NCBI Taxonomy" id="329"/>
    <lineage>
        <taxon>Bacteria</taxon>
        <taxon>Pseudomonadati</taxon>
        <taxon>Pseudomonadota</taxon>
        <taxon>Betaproteobacteria</taxon>
        <taxon>Burkholderiales</taxon>
        <taxon>Burkholderiaceae</taxon>
        <taxon>Ralstonia</taxon>
    </lineage>
</organism>
<sequence length="161" mass="16662">MHRHRPVTVIRSVSAAAIFAGCAGAFAQASQPAAAAAPPSAPPLSAQIINMGGMAPDEIGPVIAEMGTLRTKTLVTAANGTVGVQVGTVAKHTHTYSDEIQYVMSGTATVWLDNAPREVRAGDLIVIPRGVVHGTLTTSTDFKSMAIKLPPQRAGDTRKVP</sequence>
<evidence type="ECO:0000259" key="2">
    <source>
        <dbReference type="Pfam" id="PF07883"/>
    </source>
</evidence>
<gene>
    <name evidence="4" type="ORF">DEE74_25500</name>
    <name evidence="3" type="ORF">R38712_04925</name>
</gene>
<dbReference type="AlphaFoldDB" id="A0A2P4RFX4"/>
<dbReference type="PROSITE" id="PS51257">
    <property type="entry name" value="PROKAR_LIPOPROTEIN"/>
    <property type="match status" value="1"/>
</dbReference>
<dbReference type="EMBL" id="CATWFT010000026">
    <property type="protein sequence ID" value="CAJ0732104.1"/>
    <property type="molecule type" value="Genomic_DNA"/>
</dbReference>
<dbReference type="SUPFAM" id="SSF51182">
    <property type="entry name" value="RmlC-like cupins"/>
    <property type="match status" value="1"/>
</dbReference>
<evidence type="ECO:0000313" key="5">
    <source>
        <dbReference type="Proteomes" id="UP001189303"/>
    </source>
</evidence>
<reference evidence="3 5" key="2">
    <citation type="submission" date="2023-07" db="EMBL/GenBank/DDBJ databases">
        <authorList>
            <person name="Peeters C."/>
        </authorList>
    </citation>
    <scope>NUCLEOTIDE SEQUENCE [LARGE SCALE GENOMIC DNA]</scope>
    <source>
        <strain evidence="3 5">R-38712</strain>
    </source>
</reference>
<feature type="signal peptide" evidence="1">
    <location>
        <begin position="1"/>
        <end position="27"/>
    </location>
</feature>
<dbReference type="PANTHER" id="PTHR43346">
    <property type="entry name" value="LIGAND BINDING DOMAIN PROTEIN, PUTATIVE (AFU_ORTHOLOGUE AFUA_6G14370)-RELATED"/>
    <property type="match status" value="1"/>
</dbReference>
<keyword evidence="1" id="KW-0732">Signal</keyword>
<dbReference type="Pfam" id="PF07883">
    <property type="entry name" value="Cupin_2"/>
    <property type="match status" value="1"/>
</dbReference>
<accession>A0A2P4RFX4</accession>
<dbReference type="GeneID" id="61388643"/>
<name>A0A2P4RFX4_RALPI</name>